<gene>
    <name evidence="5" type="ORF">H8730_12235</name>
</gene>
<dbReference type="CDD" id="cd00090">
    <property type="entry name" value="HTH_ARSR"/>
    <property type="match status" value="1"/>
</dbReference>
<comment type="caution">
    <text evidence="5">The sequence shown here is derived from an EMBL/GenBank/DDBJ whole genome shotgun (WGS) entry which is preliminary data.</text>
</comment>
<dbReference type="RefSeq" id="WP_177713710.1">
    <property type="nucleotide sequence ID" value="NZ_JACRSQ010000019.1"/>
</dbReference>
<dbReference type="PROSITE" id="PS50987">
    <property type="entry name" value="HTH_ARSR_2"/>
    <property type="match status" value="1"/>
</dbReference>
<evidence type="ECO:0000313" key="6">
    <source>
        <dbReference type="Proteomes" id="UP000657006"/>
    </source>
</evidence>
<dbReference type="GO" id="GO:0003700">
    <property type="term" value="F:DNA-binding transcription factor activity"/>
    <property type="evidence" value="ECO:0007669"/>
    <property type="project" value="InterPro"/>
</dbReference>
<dbReference type="EMBL" id="JACRSQ010000019">
    <property type="protein sequence ID" value="MBC8544305.1"/>
    <property type="molecule type" value="Genomic_DNA"/>
</dbReference>
<dbReference type="AlphaFoldDB" id="A0A926DW25"/>
<evidence type="ECO:0000256" key="1">
    <source>
        <dbReference type="ARBA" id="ARBA00023015"/>
    </source>
</evidence>
<keyword evidence="6" id="KW-1185">Reference proteome</keyword>
<name>A0A926DW25_9FIRM</name>
<proteinExistence type="predicted"/>
<dbReference type="InterPro" id="IPR051081">
    <property type="entry name" value="HTH_MetalResp_TranReg"/>
</dbReference>
<accession>A0A926DW25</accession>
<dbReference type="InterPro" id="IPR036388">
    <property type="entry name" value="WH-like_DNA-bd_sf"/>
</dbReference>
<reference evidence="5" key="1">
    <citation type="submission" date="2020-08" db="EMBL/GenBank/DDBJ databases">
        <title>Genome public.</title>
        <authorList>
            <person name="Liu C."/>
            <person name="Sun Q."/>
        </authorList>
    </citation>
    <scope>NUCLEOTIDE SEQUENCE</scope>
    <source>
        <strain evidence="5">NSJ-32</strain>
    </source>
</reference>
<dbReference type="InterPro" id="IPR001845">
    <property type="entry name" value="HTH_ArsR_DNA-bd_dom"/>
</dbReference>
<evidence type="ECO:0000256" key="2">
    <source>
        <dbReference type="ARBA" id="ARBA00023125"/>
    </source>
</evidence>
<dbReference type="Gene3D" id="1.10.10.10">
    <property type="entry name" value="Winged helix-like DNA-binding domain superfamily/Winged helix DNA-binding domain"/>
    <property type="match status" value="1"/>
</dbReference>
<keyword evidence="2" id="KW-0238">DNA-binding</keyword>
<protein>
    <submittedName>
        <fullName evidence="5">Winged helix-turn-helix transcriptional regulator</fullName>
    </submittedName>
</protein>
<keyword evidence="3" id="KW-0804">Transcription</keyword>
<organism evidence="5 6">
    <name type="scientific">Bianquea renquensis</name>
    <dbReference type="NCBI Taxonomy" id="2763661"/>
    <lineage>
        <taxon>Bacteria</taxon>
        <taxon>Bacillati</taxon>
        <taxon>Bacillota</taxon>
        <taxon>Clostridia</taxon>
        <taxon>Eubacteriales</taxon>
        <taxon>Bianqueaceae</taxon>
        <taxon>Bianquea</taxon>
    </lineage>
</organism>
<evidence type="ECO:0000259" key="4">
    <source>
        <dbReference type="PROSITE" id="PS50987"/>
    </source>
</evidence>
<dbReference type="InterPro" id="IPR011991">
    <property type="entry name" value="ArsR-like_HTH"/>
</dbReference>
<feature type="domain" description="HTH arsR-type" evidence="4">
    <location>
        <begin position="254"/>
        <end position="348"/>
    </location>
</feature>
<dbReference type="PANTHER" id="PTHR33154:SF33">
    <property type="entry name" value="TRANSCRIPTIONAL REPRESSOR SDPR"/>
    <property type="match status" value="1"/>
</dbReference>
<sequence>MNINETVGIIYDTIFYGVAYFNRKSLAMHPDLIGTDERTRFFHYNNLRSTTHVPDPPDCLLPLFYYNNHRCSVLTAYFHKYFNYFSDTLADFYSMLRDKSRFKKFVMDYYFHDTFNEKELQKLCLSEGQTVLRAAEILSQIIEIKYHSALFYHFNEMVDTAVEFLTQLIPFIQTYRSRRKTEALDTLQKFMVDDIQLLVKKRRLKLDDSHEVQLEKQVYSVCHINQYIVADFCIGNKYIFVLGVDWSKVFSHALNPPHVTMQSVMTALGHPVKVEIVNELRQQDLTISQLARRLHLARTSISRYVQDLLNELVIVRSRKSGPEIYYTLNSTYLRYAKATFDEFLDQAILDSDKAL</sequence>
<dbReference type="SUPFAM" id="SSF46785">
    <property type="entry name" value="Winged helix' DNA-binding domain"/>
    <property type="match status" value="1"/>
</dbReference>
<dbReference type="Pfam" id="PF01022">
    <property type="entry name" value="HTH_5"/>
    <property type="match status" value="1"/>
</dbReference>
<dbReference type="GO" id="GO:0003677">
    <property type="term" value="F:DNA binding"/>
    <property type="evidence" value="ECO:0007669"/>
    <property type="project" value="UniProtKB-KW"/>
</dbReference>
<dbReference type="PANTHER" id="PTHR33154">
    <property type="entry name" value="TRANSCRIPTIONAL REGULATOR, ARSR FAMILY"/>
    <property type="match status" value="1"/>
</dbReference>
<evidence type="ECO:0000313" key="5">
    <source>
        <dbReference type="EMBL" id="MBC8544305.1"/>
    </source>
</evidence>
<dbReference type="InterPro" id="IPR036390">
    <property type="entry name" value="WH_DNA-bd_sf"/>
</dbReference>
<keyword evidence="1" id="KW-0805">Transcription regulation</keyword>
<evidence type="ECO:0000256" key="3">
    <source>
        <dbReference type="ARBA" id="ARBA00023163"/>
    </source>
</evidence>
<dbReference type="Proteomes" id="UP000657006">
    <property type="component" value="Unassembled WGS sequence"/>
</dbReference>
<dbReference type="SMART" id="SM00418">
    <property type="entry name" value="HTH_ARSR"/>
    <property type="match status" value="1"/>
</dbReference>